<evidence type="ECO:0000256" key="8">
    <source>
        <dbReference type="ARBA" id="ARBA00022723"/>
    </source>
</evidence>
<dbReference type="GO" id="GO:0005737">
    <property type="term" value="C:cytoplasm"/>
    <property type="evidence" value="ECO:0007669"/>
    <property type="project" value="UniProtKB-SubCell"/>
</dbReference>
<keyword evidence="6" id="KW-0963">Cytoplasm</keyword>
<evidence type="ECO:0000256" key="1">
    <source>
        <dbReference type="ARBA" id="ARBA00001968"/>
    </source>
</evidence>
<comment type="cofactor">
    <cofactor evidence="1">
        <name>a divalent metal cation</name>
        <dbReference type="ChEBI" id="CHEBI:60240"/>
    </cofactor>
</comment>
<dbReference type="GO" id="GO:0005634">
    <property type="term" value="C:nucleus"/>
    <property type="evidence" value="ECO:0007669"/>
    <property type="project" value="UniProtKB-SubCell"/>
</dbReference>
<keyword evidence="9" id="KW-0378">Hydrolase</keyword>
<dbReference type="Ensembl" id="ENSCCRT00020040190.1">
    <property type="protein sequence ID" value="ENSCCRP00020036813.1"/>
    <property type="gene ID" value="ENSCCRG00020016465.1"/>
</dbReference>
<protein>
    <recommendedName>
        <fullName evidence="5">Putative nuclease HARBI1</fullName>
    </recommendedName>
    <alternativeName>
        <fullName evidence="11">Harbinger transposase-derived nuclease</fullName>
    </alternativeName>
</protein>
<dbReference type="GO" id="GO:0046872">
    <property type="term" value="F:metal ion binding"/>
    <property type="evidence" value="ECO:0007669"/>
    <property type="project" value="UniProtKB-KW"/>
</dbReference>
<dbReference type="InterPro" id="IPR026103">
    <property type="entry name" value="HARBI1_animal"/>
</dbReference>
<proteinExistence type="inferred from homology"/>
<dbReference type="Proteomes" id="UP000694701">
    <property type="component" value="Unplaced"/>
</dbReference>
<feature type="domain" description="DDE Tnp4" evidence="13">
    <location>
        <begin position="131"/>
        <end position="279"/>
    </location>
</feature>
<keyword evidence="10" id="KW-0539">Nucleus</keyword>
<dbReference type="Pfam" id="PF13359">
    <property type="entry name" value="DDE_Tnp_4"/>
    <property type="match status" value="1"/>
</dbReference>
<comment type="function">
    <text evidence="12">Transposase-derived protein that may have nuclease activity. Does not have transposase activity.</text>
</comment>
<evidence type="ECO:0000256" key="12">
    <source>
        <dbReference type="ARBA" id="ARBA00045850"/>
    </source>
</evidence>
<evidence type="ECO:0000313" key="15">
    <source>
        <dbReference type="Proteomes" id="UP000694701"/>
    </source>
</evidence>
<reference evidence="14" key="1">
    <citation type="submission" date="2025-08" db="UniProtKB">
        <authorList>
            <consortium name="Ensembl"/>
        </authorList>
    </citation>
    <scope>IDENTIFICATION</scope>
</reference>
<evidence type="ECO:0000256" key="9">
    <source>
        <dbReference type="ARBA" id="ARBA00022801"/>
    </source>
</evidence>
<evidence type="ECO:0000256" key="4">
    <source>
        <dbReference type="ARBA" id="ARBA00006958"/>
    </source>
</evidence>
<evidence type="ECO:0000256" key="6">
    <source>
        <dbReference type="ARBA" id="ARBA00022490"/>
    </source>
</evidence>
<evidence type="ECO:0000256" key="2">
    <source>
        <dbReference type="ARBA" id="ARBA00004123"/>
    </source>
</evidence>
<evidence type="ECO:0000256" key="7">
    <source>
        <dbReference type="ARBA" id="ARBA00022722"/>
    </source>
</evidence>
<dbReference type="GO" id="GO:0016787">
    <property type="term" value="F:hydrolase activity"/>
    <property type="evidence" value="ECO:0007669"/>
    <property type="project" value="UniProtKB-KW"/>
</dbReference>
<sequence length="329" mass="37102">AIQTGLLDRSNLLEIYNNEDFISQFRLPKEAILSLTDELAEVLSPATSRSHCIPAVLQVCTALRFYATGTFLNAVGDTVGLSKASVSRVVYRVSRALSNKLPQFPNQMAELNKLKRGFFSIARFPNVVGAIDGKHVRIQAPTAHEHLFVNRKGYHSLNIQAVCDSDLRFLNCVARWPGSLHDSRILQNSQLCLAFEQGIIDGVLLGDSGYPLKPWLLTPFLNPTTPAQRNYNIAHCSTRNTVERAFGVLKRHVHCLHGELRMAPDRVYNIICATVVLHNIARDLRLPEPEGEDIRDDNLNELEDREDLEEQNGTGRYVRQMYIDRIFNV</sequence>
<evidence type="ECO:0000256" key="5">
    <source>
        <dbReference type="ARBA" id="ARBA00015519"/>
    </source>
</evidence>
<name>A0A8C2E6J5_CYPCA</name>
<dbReference type="PANTHER" id="PTHR22930">
    <property type="match status" value="1"/>
</dbReference>
<organism evidence="14 15">
    <name type="scientific">Cyprinus carpio</name>
    <name type="common">Common carp</name>
    <dbReference type="NCBI Taxonomy" id="7962"/>
    <lineage>
        <taxon>Eukaryota</taxon>
        <taxon>Metazoa</taxon>
        <taxon>Chordata</taxon>
        <taxon>Craniata</taxon>
        <taxon>Vertebrata</taxon>
        <taxon>Euteleostomi</taxon>
        <taxon>Actinopterygii</taxon>
        <taxon>Neopterygii</taxon>
        <taxon>Teleostei</taxon>
        <taxon>Ostariophysi</taxon>
        <taxon>Cypriniformes</taxon>
        <taxon>Cyprinidae</taxon>
        <taxon>Cyprininae</taxon>
        <taxon>Cyprinus</taxon>
    </lineage>
</organism>
<evidence type="ECO:0000256" key="3">
    <source>
        <dbReference type="ARBA" id="ARBA00004496"/>
    </source>
</evidence>
<evidence type="ECO:0000313" key="14">
    <source>
        <dbReference type="Ensembl" id="ENSCCRP00020036813.1"/>
    </source>
</evidence>
<evidence type="ECO:0000256" key="11">
    <source>
        <dbReference type="ARBA" id="ARBA00030126"/>
    </source>
</evidence>
<evidence type="ECO:0000256" key="10">
    <source>
        <dbReference type="ARBA" id="ARBA00023242"/>
    </source>
</evidence>
<dbReference type="InterPro" id="IPR027806">
    <property type="entry name" value="HARBI1_dom"/>
</dbReference>
<comment type="similarity">
    <text evidence="4">Belongs to the HARBI1 family.</text>
</comment>
<dbReference type="GO" id="GO:0004518">
    <property type="term" value="F:nuclease activity"/>
    <property type="evidence" value="ECO:0007669"/>
    <property type="project" value="UniProtKB-KW"/>
</dbReference>
<accession>A0A8C2E6J5</accession>
<evidence type="ECO:0000259" key="13">
    <source>
        <dbReference type="Pfam" id="PF13359"/>
    </source>
</evidence>
<dbReference type="PANTHER" id="PTHR22930:SF250">
    <property type="entry name" value="NUCLEASE HARBI1-LIKE PROTEIN"/>
    <property type="match status" value="1"/>
</dbReference>
<keyword evidence="7" id="KW-0540">Nuclease</keyword>
<dbReference type="PRINTS" id="PR02086">
    <property type="entry name" value="PUTNUCHARBI1"/>
</dbReference>
<keyword evidence="8" id="KW-0479">Metal-binding</keyword>
<dbReference type="InterPro" id="IPR045249">
    <property type="entry name" value="HARBI1-like"/>
</dbReference>
<dbReference type="AlphaFoldDB" id="A0A8C2E6J5"/>
<comment type="subcellular location">
    <subcellularLocation>
        <location evidence="3">Cytoplasm</location>
    </subcellularLocation>
    <subcellularLocation>
        <location evidence="2">Nucleus</location>
    </subcellularLocation>
</comment>